<evidence type="ECO:0008006" key="5">
    <source>
        <dbReference type="Google" id="ProtNLM"/>
    </source>
</evidence>
<organism evidence="3 4">
    <name type="scientific">Elstera cyanobacteriorum</name>
    <dbReference type="NCBI Taxonomy" id="2022747"/>
    <lineage>
        <taxon>Bacteria</taxon>
        <taxon>Pseudomonadati</taxon>
        <taxon>Pseudomonadota</taxon>
        <taxon>Alphaproteobacteria</taxon>
        <taxon>Rhodospirillales</taxon>
        <taxon>Rhodospirillaceae</taxon>
        <taxon>Elstera</taxon>
    </lineage>
</organism>
<name>A0A255XS06_9PROT</name>
<dbReference type="AlphaFoldDB" id="A0A255XS06"/>
<dbReference type="PANTHER" id="PTHR12049:SF7">
    <property type="entry name" value="PROTEIN ARGININE METHYLTRANSFERASE NDUFAF7, MITOCHONDRIAL"/>
    <property type="match status" value="1"/>
</dbReference>
<dbReference type="SUPFAM" id="SSF53335">
    <property type="entry name" value="S-adenosyl-L-methionine-dependent methyltransferases"/>
    <property type="match status" value="1"/>
</dbReference>
<reference evidence="3 4" key="1">
    <citation type="submission" date="2017-07" db="EMBL/GenBank/DDBJ databases">
        <title>Elstera cyanobacteriorum sp. nov., a novel bacterium isolated from cyanobacterial aggregates in a eutrophic lake.</title>
        <authorList>
            <person name="Cai H."/>
        </authorList>
    </citation>
    <scope>NUCLEOTIDE SEQUENCE [LARGE SCALE GENOMIC DNA]</scope>
    <source>
        <strain evidence="3 4">TH019</strain>
    </source>
</reference>
<comment type="caution">
    <text evidence="3">The sequence shown here is derived from an EMBL/GenBank/DDBJ whole genome shotgun (WGS) entry which is preliminary data.</text>
</comment>
<dbReference type="Gene3D" id="3.40.50.12710">
    <property type="match status" value="1"/>
</dbReference>
<protein>
    <recommendedName>
        <fullName evidence="5">Methyltransferase</fullName>
    </recommendedName>
</protein>
<dbReference type="Pfam" id="PF02636">
    <property type="entry name" value="Methyltransf_28"/>
    <property type="match status" value="1"/>
</dbReference>
<dbReference type="GO" id="GO:0032259">
    <property type="term" value="P:methylation"/>
    <property type="evidence" value="ECO:0007669"/>
    <property type="project" value="UniProtKB-KW"/>
</dbReference>
<dbReference type="OrthoDB" id="9794208at2"/>
<evidence type="ECO:0000256" key="1">
    <source>
        <dbReference type="ARBA" id="ARBA00022603"/>
    </source>
</evidence>
<accession>A0A255XS06</accession>
<evidence type="ECO:0000313" key="3">
    <source>
        <dbReference type="EMBL" id="OYQ19733.1"/>
    </source>
</evidence>
<keyword evidence="4" id="KW-1185">Reference proteome</keyword>
<gene>
    <name evidence="3" type="ORF">CHR90_06320</name>
</gene>
<dbReference type="Proteomes" id="UP000216361">
    <property type="component" value="Unassembled WGS sequence"/>
</dbReference>
<keyword evidence="1" id="KW-0489">Methyltransferase</keyword>
<dbReference type="PANTHER" id="PTHR12049">
    <property type="entry name" value="PROTEIN ARGININE METHYLTRANSFERASE NDUFAF7, MITOCHONDRIAL"/>
    <property type="match status" value="1"/>
</dbReference>
<dbReference type="InterPro" id="IPR029063">
    <property type="entry name" value="SAM-dependent_MTases_sf"/>
</dbReference>
<dbReference type="RefSeq" id="WP_094408152.1">
    <property type="nucleotide sequence ID" value="NZ_BMJZ01000006.1"/>
</dbReference>
<proteinExistence type="predicted"/>
<evidence type="ECO:0000313" key="4">
    <source>
        <dbReference type="Proteomes" id="UP000216361"/>
    </source>
</evidence>
<evidence type="ECO:0000256" key="2">
    <source>
        <dbReference type="ARBA" id="ARBA00022679"/>
    </source>
</evidence>
<dbReference type="GO" id="GO:0035243">
    <property type="term" value="F:protein-arginine omega-N symmetric methyltransferase activity"/>
    <property type="evidence" value="ECO:0007669"/>
    <property type="project" value="TreeGrafter"/>
</dbReference>
<dbReference type="InterPro" id="IPR003788">
    <property type="entry name" value="NDUFAF7"/>
</dbReference>
<dbReference type="EMBL" id="NOXS01000030">
    <property type="protein sequence ID" value="OYQ19733.1"/>
    <property type="molecule type" value="Genomic_DNA"/>
</dbReference>
<keyword evidence="2" id="KW-0808">Transferase</keyword>
<sequence>MSETLTEILRRRLELGPITVADYMRLALGHPTRGYYRTRDPLGGAPGGALSAPGGDFVTAPECSQMFGELLGLWSAHVWGLLGQPDPINLVELGPGRGTLMADALRAVRLVAPGFHAAVRVHMVETSPVLRARQAKALEGERVEWHERITDLPPGPFLLLANEFLDALPIHQLVKHDGEWRERQVGLSPQGEFTFLTATAASPLARLLTPDVAAAPDASIAEVSPAIRGAVTAIGRRLAHYGGAALLIDYGYAKPAAGDSLQAVRRHEYHPVLKDPGEADLTAHVDFEAVGQAARLTGVDVHGPIEQGLFLTRLGIVERAKRLVRDLDRAQAREIVEGMDRLIAPQRMGSLFKVIGLGPAGLSALPGFLG</sequence>
<dbReference type="InterPro" id="IPR038375">
    <property type="entry name" value="NDUFAF7_sf"/>
</dbReference>